<feature type="domain" description="L-arabinose isomerase C-terminal" evidence="8">
    <location>
        <begin position="322"/>
        <end position="467"/>
    </location>
</feature>
<dbReference type="HAMAP" id="MF_00519">
    <property type="entry name" value="Arabinose_Isome"/>
    <property type="match status" value="1"/>
</dbReference>
<dbReference type="InterPro" id="IPR003762">
    <property type="entry name" value="Lara_isomerase"/>
</dbReference>
<dbReference type="InterPro" id="IPR004216">
    <property type="entry name" value="Fuc/Ara_isomerase_C"/>
</dbReference>
<keyword evidence="5 6" id="KW-0119">Carbohydrate metabolism</keyword>
<comment type="catalytic activity">
    <reaction evidence="6">
        <text>beta-L-arabinopyranose = L-ribulose</text>
        <dbReference type="Rhea" id="RHEA:14821"/>
        <dbReference type="ChEBI" id="CHEBI:16880"/>
        <dbReference type="ChEBI" id="CHEBI:40886"/>
        <dbReference type="EC" id="5.3.1.4"/>
    </reaction>
</comment>
<evidence type="ECO:0000256" key="3">
    <source>
        <dbReference type="ARBA" id="ARBA00023211"/>
    </source>
</evidence>
<accession>A0A378NV48</accession>
<dbReference type="InterPro" id="IPR009015">
    <property type="entry name" value="Fucose_isomerase_N/cen_sf"/>
</dbReference>
<comment type="cofactor">
    <cofactor evidence="6">
        <name>Mn(2+)</name>
        <dbReference type="ChEBI" id="CHEBI:29035"/>
    </cofactor>
    <text evidence="6">Binds 1 Mn(2+) ion per subunit.</text>
</comment>
<evidence type="ECO:0000259" key="8">
    <source>
        <dbReference type="Pfam" id="PF11762"/>
    </source>
</evidence>
<dbReference type="Gene3D" id="3.40.50.10940">
    <property type="match status" value="1"/>
</dbReference>
<dbReference type="UniPathway" id="UPA00145">
    <property type="reaction ID" value="UER00565"/>
</dbReference>
<dbReference type="AlphaFoldDB" id="A0A378NV48"/>
<comment type="similarity">
    <text evidence="6">Belongs to the arabinose isomerase family.</text>
</comment>
<dbReference type="GO" id="GO:0005829">
    <property type="term" value="C:cytosol"/>
    <property type="evidence" value="ECO:0007669"/>
    <property type="project" value="TreeGrafter"/>
</dbReference>
<reference evidence="10 11" key="1">
    <citation type="submission" date="2018-06" db="EMBL/GenBank/DDBJ databases">
        <authorList>
            <consortium name="Pathogen Informatics"/>
            <person name="Doyle S."/>
        </authorList>
    </citation>
    <scope>NUCLEOTIDE SEQUENCE [LARGE SCALE GENOMIC DNA]</scope>
    <source>
        <strain evidence="10 11">NCTC10571</strain>
    </source>
</reference>
<evidence type="ECO:0000256" key="1">
    <source>
        <dbReference type="ARBA" id="ARBA00022723"/>
    </source>
</evidence>
<dbReference type="NCBIfam" id="NF002795">
    <property type="entry name" value="PRK02929.1"/>
    <property type="match status" value="1"/>
</dbReference>
<dbReference type="PANTHER" id="PTHR38464">
    <property type="entry name" value="L-ARABINOSE ISOMERASE"/>
    <property type="match status" value="1"/>
</dbReference>
<dbReference type="Pfam" id="PF11762">
    <property type="entry name" value="Arabinose_Iso_C"/>
    <property type="match status" value="1"/>
</dbReference>
<dbReference type="GO" id="GO:0019569">
    <property type="term" value="P:L-arabinose catabolic process to D-xylulose 5-phosphate"/>
    <property type="evidence" value="ECO:0007669"/>
    <property type="project" value="UniProtKB-UniRule"/>
</dbReference>
<evidence type="ECO:0000259" key="9">
    <source>
        <dbReference type="Pfam" id="PF24856"/>
    </source>
</evidence>
<dbReference type="InterPro" id="IPR038583">
    <property type="entry name" value="AraA_N_sf"/>
</dbReference>
<dbReference type="EC" id="5.3.1.4" evidence="6"/>
<dbReference type="InterPro" id="IPR024664">
    <property type="entry name" value="Ara_Isoase_C"/>
</dbReference>
<feature type="domain" description="L-arabinose isomerase central" evidence="9">
    <location>
        <begin position="177"/>
        <end position="318"/>
    </location>
</feature>
<feature type="binding site" evidence="6">
    <location>
        <position position="445"/>
    </location>
    <ligand>
        <name>Mn(2+)</name>
        <dbReference type="ChEBI" id="CHEBI:29035"/>
    </ligand>
</feature>
<dbReference type="PANTHER" id="PTHR38464:SF1">
    <property type="entry name" value="L-ARABINOSE ISOMERASE"/>
    <property type="match status" value="1"/>
</dbReference>
<dbReference type="Proteomes" id="UP000255234">
    <property type="component" value="Unassembled WGS sequence"/>
</dbReference>
<keyword evidence="2 6" id="KW-0054">Arabinose catabolism</keyword>
<feature type="domain" description="L-arabinose isomerase N-terminal" evidence="7">
    <location>
        <begin position="7"/>
        <end position="171"/>
    </location>
</feature>
<keyword evidence="1 6" id="KW-0479">Metal-binding</keyword>
<feature type="binding site" evidence="6">
    <location>
        <position position="327"/>
    </location>
    <ligand>
        <name>Mn(2+)</name>
        <dbReference type="ChEBI" id="CHEBI:29035"/>
    </ligand>
</feature>
<dbReference type="InterPro" id="IPR055390">
    <property type="entry name" value="AraA_central"/>
</dbReference>
<keyword evidence="3 6" id="KW-0464">Manganese</keyword>
<dbReference type="Pfam" id="PF24856">
    <property type="entry name" value="AraA_central"/>
    <property type="match status" value="1"/>
</dbReference>
<evidence type="ECO:0000313" key="11">
    <source>
        <dbReference type="Proteomes" id="UP000255234"/>
    </source>
</evidence>
<dbReference type="SUPFAM" id="SSF50443">
    <property type="entry name" value="FucI/AraA C-terminal domain-like"/>
    <property type="match status" value="1"/>
</dbReference>
<gene>
    <name evidence="6 10" type="primary">araA</name>
    <name evidence="10" type="ORF">NCTC10571_02446</name>
</gene>
<evidence type="ECO:0000256" key="5">
    <source>
        <dbReference type="ARBA" id="ARBA00023277"/>
    </source>
</evidence>
<dbReference type="PIRSF" id="PIRSF001478">
    <property type="entry name" value="L-ara_isomerase"/>
    <property type="match status" value="1"/>
</dbReference>
<feature type="binding site" evidence="6">
    <location>
        <position position="346"/>
    </location>
    <ligand>
        <name>Mn(2+)</name>
        <dbReference type="ChEBI" id="CHEBI:29035"/>
    </ligand>
</feature>
<organism evidence="10 11">
    <name type="scientific">Megamonas hypermegale</name>
    <dbReference type="NCBI Taxonomy" id="158847"/>
    <lineage>
        <taxon>Bacteria</taxon>
        <taxon>Bacillati</taxon>
        <taxon>Bacillota</taxon>
        <taxon>Negativicutes</taxon>
        <taxon>Selenomonadales</taxon>
        <taxon>Selenomonadaceae</taxon>
        <taxon>Megamonas</taxon>
    </lineage>
</organism>
<dbReference type="STRING" id="1122216.GCA_000423385_00159"/>
<keyword evidence="4 6" id="KW-0413">Isomerase</keyword>
<dbReference type="EMBL" id="UGPP01000001">
    <property type="protein sequence ID" value="STY72254.1"/>
    <property type="molecule type" value="Genomic_DNA"/>
</dbReference>
<name>A0A378NV48_9FIRM</name>
<evidence type="ECO:0000256" key="4">
    <source>
        <dbReference type="ARBA" id="ARBA00023235"/>
    </source>
</evidence>
<proteinExistence type="inferred from homology"/>
<evidence type="ECO:0000256" key="6">
    <source>
        <dbReference type="HAMAP-Rule" id="MF_00519"/>
    </source>
</evidence>
<dbReference type="Pfam" id="PF02610">
    <property type="entry name" value="AraA_N"/>
    <property type="match status" value="1"/>
</dbReference>
<comment type="function">
    <text evidence="6">Catalyzes the conversion of L-arabinose to L-ribulose.</text>
</comment>
<comment type="pathway">
    <text evidence="6">Carbohydrate degradation; L-arabinose degradation via L-ribulose; D-xylulose 5-phosphate from L-arabinose (bacterial route): step 1/3.</text>
</comment>
<dbReference type="RefSeq" id="WP_018998891.1">
    <property type="nucleotide sequence ID" value="NZ_UGPP01000001.1"/>
</dbReference>
<dbReference type="GO" id="GO:0008733">
    <property type="term" value="F:L-arabinose isomerase activity"/>
    <property type="evidence" value="ECO:0007669"/>
    <property type="project" value="UniProtKB-UniRule"/>
</dbReference>
<dbReference type="GO" id="GO:0030145">
    <property type="term" value="F:manganese ion binding"/>
    <property type="evidence" value="ECO:0007669"/>
    <property type="project" value="UniProtKB-UniRule"/>
</dbReference>
<dbReference type="SUPFAM" id="SSF53743">
    <property type="entry name" value="FucI/AraA N-terminal and middle domains"/>
    <property type="match status" value="1"/>
</dbReference>
<sequence>MKKLQDYKFWFIVGSQFLYGPEALKAVEEDAKKMVEGLNASGKLPAKIEFKAVGTTAEVIDRFVMDANYDDTCAGIITWMHTFSPSKMWIRGLKKLQKPYLHLHTQYNREIPNEEIDMDFMNLNQSAHGDREHGFIGTRMRLARKIVVGYWETEAVQNKIATWMRTAIGVIASADLKVIRFGDNMRNVAVTEGDKVEAEIKFGWSVNTHAVGDLVQYINAVTEEQIDAQVAEYKTKYEMNTDNIASVRYQAKVEVAIKKFLEDNKADGFVNTFEDLYGMDQLPGLATQDLTGQGYGFGPEGDWKIACLTAVMKTMAQGIDKGTALMEDYTYHFGKDGEDSYNLGAHMLEVCPSVAEGTPKIEVHELGIGGKDAPARLVFEGKAGSAIVATLVDMGGRMRLIVNDVECVKPIMPMPNLPVARVMWKPMPSLEEAGEAWILAGGAHHSVISYTVTAEQLRDWANMMGIEFVHITKDLDMDKFKDQLMLSDIMWKLK</sequence>
<evidence type="ECO:0000259" key="7">
    <source>
        <dbReference type="Pfam" id="PF02610"/>
    </source>
</evidence>
<evidence type="ECO:0000256" key="2">
    <source>
        <dbReference type="ARBA" id="ARBA00022935"/>
    </source>
</evidence>
<protein>
    <recommendedName>
        <fullName evidence="6">L-arabinose isomerase</fullName>
        <ecNumber evidence="6">5.3.1.4</ecNumber>
    </recommendedName>
</protein>
<feature type="binding site" evidence="6">
    <location>
        <position position="300"/>
    </location>
    <ligand>
        <name>Mn(2+)</name>
        <dbReference type="ChEBI" id="CHEBI:29035"/>
    </ligand>
</feature>
<evidence type="ECO:0000313" key="10">
    <source>
        <dbReference type="EMBL" id="STY72254.1"/>
    </source>
</evidence>
<dbReference type="InterPro" id="IPR055389">
    <property type="entry name" value="AraA_N"/>
</dbReference>